<gene>
    <name evidence="1" type="ORF">GQ607_003782</name>
</gene>
<reference evidence="1 2" key="1">
    <citation type="submission" date="2019-12" db="EMBL/GenBank/DDBJ databases">
        <title>A genome sequence resource for the geographically widespread anthracnose pathogen Colletotrichum asianum.</title>
        <authorList>
            <person name="Meng Y."/>
        </authorList>
    </citation>
    <scope>NUCLEOTIDE SEQUENCE [LARGE SCALE GENOMIC DNA]</scope>
    <source>
        <strain evidence="1 2">ICMP 18580</strain>
    </source>
</reference>
<evidence type="ECO:0000313" key="1">
    <source>
        <dbReference type="EMBL" id="KAF0329114.1"/>
    </source>
</evidence>
<proteinExistence type="predicted"/>
<accession>A0A8H3WKT4</accession>
<comment type="caution">
    <text evidence="1">The sequence shown here is derived from an EMBL/GenBank/DDBJ whole genome shotgun (WGS) entry which is preliminary data.</text>
</comment>
<organism evidence="1 2">
    <name type="scientific">Colletotrichum asianum</name>
    <dbReference type="NCBI Taxonomy" id="702518"/>
    <lineage>
        <taxon>Eukaryota</taxon>
        <taxon>Fungi</taxon>
        <taxon>Dikarya</taxon>
        <taxon>Ascomycota</taxon>
        <taxon>Pezizomycotina</taxon>
        <taxon>Sordariomycetes</taxon>
        <taxon>Hypocreomycetidae</taxon>
        <taxon>Glomerellales</taxon>
        <taxon>Glomerellaceae</taxon>
        <taxon>Colletotrichum</taxon>
        <taxon>Colletotrichum gloeosporioides species complex</taxon>
    </lineage>
</organism>
<protein>
    <submittedName>
        <fullName evidence="1">Uncharacterized protein</fullName>
    </submittedName>
</protein>
<evidence type="ECO:0000313" key="2">
    <source>
        <dbReference type="Proteomes" id="UP000434172"/>
    </source>
</evidence>
<keyword evidence="2" id="KW-1185">Reference proteome</keyword>
<dbReference type="Proteomes" id="UP000434172">
    <property type="component" value="Unassembled WGS sequence"/>
</dbReference>
<dbReference type="AlphaFoldDB" id="A0A8H3WKT4"/>
<dbReference type="EMBL" id="WOWK01000014">
    <property type="protein sequence ID" value="KAF0329114.1"/>
    <property type="molecule type" value="Genomic_DNA"/>
</dbReference>
<sequence length="187" mass="21311">MQVTCHEPQAYFTGILSPPKATSSQCLIGSNDSELLVGDLQLPFHLLYHRDYHITINLTFTSDVCQTSSLTNKPSIPHRRTGLLHRSRLTTQTNKNAHMAMKKPPNPKTSRVDSLNRNAQHPRMLTWPNTPAAGRMRRTTAKTCVFPCRRPFPSHAIGEYPTSRVPRCMSCNSRNLQRVFRRTECVR</sequence>
<name>A0A8H3WKT4_9PEZI</name>